<evidence type="ECO:0000259" key="4">
    <source>
        <dbReference type="Pfam" id="PF23572"/>
    </source>
</evidence>
<keyword evidence="6" id="KW-1185">Reference proteome</keyword>
<evidence type="ECO:0000313" key="5">
    <source>
        <dbReference type="EMBL" id="KAG0476553.1"/>
    </source>
</evidence>
<keyword evidence="2" id="KW-0436">Ligase</keyword>
<organism evidence="5 6">
    <name type="scientific">Vanilla planifolia</name>
    <name type="common">Vanilla</name>
    <dbReference type="NCBI Taxonomy" id="51239"/>
    <lineage>
        <taxon>Eukaryota</taxon>
        <taxon>Viridiplantae</taxon>
        <taxon>Streptophyta</taxon>
        <taxon>Embryophyta</taxon>
        <taxon>Tracheophyta</taxon>
        <taxon>Spermatophyta</taxon>
        <taxon>Magnoliopsida</taxon>
        <taxon>Liliopsida</taxon>
        <taxon>Asparagales</taxon>
        <taxon>Orchidaceae</taxon>
        <taxon>Vanilloideae</taxon>
        <taxon>Vanilleae</taxon>
        <taxon>Vanilla</taxon>
    </lineage>
</organism>
<protein>
    <submittedName>
        <fullName evidence="5">Uncharacterized protein</fullName>
    </submittedName>
</protein>
<dbReference type="InterPro" id="IPR055377">
    <property type="entry name" value="GH3_M"/>
</dbReference>
<dbReference type="PANTHER" id="PTHR31901:SF96">
    <property type="entry name" value="INDOLE-3-ACETIC ACID-AMIDO SYNTHETASE GH3.1-RELATED"/>
    <property type="match status" value="1"/>
</dbReference>
<proteinExistence type="inferred from homology"/>
<dbReference type="PANTHER" id="PTHR31901">
    <property type="entry name" value="GH3 DOMAIN-CONTAINING PROTEIN"/>
    <property type="match status" value="1"/>
</dbReference>
<evidence type="ECO:0000256" key="1">
    <source>
        <dbReference type="ARBA" id="ARBA00008068"/>
    </source>
</evidence>
<feature type="domain" description="GH3 middle" evidence="3">
    <location>
        <begin position="365"/>
        <end position="432"/>
    </location>
</feature>
<gene>
    <name evidence="5" type="ORF">HPP92_013394</name>
</gene>
<evidence type="ECO:0000256" key="2">
    <source>
        <dbReference type="ARBA" id="ARBA00022598"/>
    </source>
</evidence>
<dbReference type="GO" id="GO:0005737">
    <property type="term" value="C:cytoplasm"/>
    <property type="evidence" value="ECO:0007669"/>
    <property type="project" value="TreeGrafter"/>
</dbReference>
<name>A0A835QY45_VANPL</name>
<dbReference type="Pfam" id="PF03321">
    <property type="entry name" value="GH3"/>
    <property type="match status" value="1"/>
</dbReference>
<feature type="domain" description="GH3 C-terminal" evidence="4">
    <location>
        <begin position="448"/>
        <end position="567"/>
    </location>
</feature>
<dbReference type="InterPro" id="IPR055378">
    <property type="entry name" value="GH3_C"/>
</dbReference>
<dbReference type="Proteomes" id="UP000636800">
    <property type="component" value="Chromosome 6"/>
</dbReference>
<dbReference type="AlphaFoldDB" id="A0A835QY45"/>
<reference evidence="5 6" key="1">
    <citation type="journal article" date="2020" name="Nat. Food">
        <title>A phased Vanilla planifolia genome enables genetic improvement of flavour and production.</title>
        <authorList>
            <person name="Hasing T."/>
            <person name="Tang H."/>
            <person name="Brym M."/>
            <person name="Khazi F."/>
            <person name="Huang T."/>
            <person name="Chambers A.H."/>
        </authorList>
    </citation>
    <scope>NUCLEOTIDE SEQUENCE [LARGE SCALE GENOMIC DNA]</scope>
    <source>
        <tissue evidence="5">Leaf</tissue>
    </source>
</reference>
<accession>A0A835QY45</accession>
<evidence type="ECO:0000313" key="6">
    <source>
        <dbReference type="Proteomes" id="UP000636800"/>
    </source>
</evidence>
<evidence type="ECO:0000259" key="3">
    <source>
        <dbReference type="Pfam" id="PF23571"/>
    </source>
</evidence>
<sequence length="598" mass="66833">MAIKEKSSPASDTGKLLRLTPGGVSDEELLQFIEEMTANADRVQETVLAEILSQNSGTEYLRRYDLGGATDRATFKAKVPIVRYEDIQPDIQRIANGDRSPILSGHPITEFLTSSGTSAGERKLMPTVKDELDRRQLLYSLLMPVMKRHVTGLDKGKALYFLFVKEETKTPGGLPARPVLTSYYKSRHFLCRPYDPYNVYTSPTAAILCLDAHQSMYVQMLCGLYYRLSVLRAGAVFASGFLRAIHFLQMHYQSLAHDIATGTLSPSITDLSLRRSVSDLLRPDPDLAELILRECSNPNWSAIIPRLWPNTKYLDVVITGAMAQYLPTLEFYSGGLPVASTMYASSECYFGINLRPMCPPSEVVYTILPNMGYFEFIPVNGGQPVELADVVLGKEYEIVVTTYAGLCRYRVGDVLRVAGFRNAAPQFEFVRRKNVVLSIESDKTDEAELHGAVQSAAELLRPFGMGVVEYTSQAYTKSIPGRYVIYWELLAVGDEKEKKSVDGEVMQSCCLAMEEKLNSVYRQSRVADRSIGPLEIRVVRGGTFEELMDDAISRGASINQYKVPRCVCFPPILELLDSRVVSTHFSPGLPHWRPLQFN</sequence>
<dbReference type="Pfam" id="PF23571">
    <property type="entry name" value="GH3_M"/>
    <property type="match status" value="1"/>
</dbReference>
<dbReference type="EMBL" id="JADCNL010000006">
    <property type="protein sequence ID" value="KAG0476553.1"/>
    <property type="molecule type" value="Genomic_DNA"/>
</dbReference>
<comment type="similarity">
    <text evidence="1">Belongs to the IAA-amido conjugating enzyme family.</text>
</comment>
<dbReference type="Pfam" id="PF23572">
    <property type="entry name" value="GH3_C"/>
    <property type="match status" value="1"/>
</dbReference>
<dbReference type="GO" id="GO:0016881">
    <property type="term" value="F:acid-amino acid ligase activity"/>
    <property type="evidence" value="ECO:0007669"/>
    <property type="project" value="TreeGrafter"/>
</dbReference>
<dbReference type="InterPro" id="IPR004993">
    <property type="entry name" value="GH3"/>
</dbReference>
<comment type="caution">
    <text evidence="5">The sequence shown here is derived from an EMBL/GenBank/DDBJ whole genome shotgun (WGS) entry which is preliminary data.</text>
</comment>